<keyword evidence="4" id="KW-1133">Transmembrane helix</keyword>
<evidence type="ECO:0000256" key="1">
    <source>
        <dbReference type="ARBA" id="ARBA00004167"/>
    </source>
</evidence>
<accession>A0AAP0K1Y7</accession>
<evidence type="ECO:0000256" key="4">
    <source>
        <dbReference type="SAM" id="Phobius"/>
    </source>
</evidence>
<dbReference type="EMBL" id="JBBNAF010000005">
    <property type="protein sequence ID" value="KAK9143969.1"/>
    <property type="molecule type" value="Genomic_DNA"/>
</dbReference>
<feature type="domain" description="Wall-associated receptor kinase galacturonan-binding" evidence="5">
    <location>
        <begin position="298"/>
        <end position="362"/>
    </location>
</feature>
<protein>
    <recommendedName>
        <fullName evidence="5">Wall-associated receptor kinase galacturonan-binding domain-containing protein</fullName>
    </recommendedName>
</protein>
<dbReference type="GO" id="GO:0030247">
    <property type="term" value="F:polysaccharide binding"/>
    <property type="evidence" value="ECO:0007669"/>
    <property type="project" value="InterPro"/>
</dbReference>
<proteinExistence type="predicted"/>
<dbReference type="PANTHER" id="PTHR33138:SF30">
    <property type="entry name" value="LEAF RUST 10 DISEASE-RESISTANCE LOCUS RECEPTOR-LIKE PROTEIN KINASE-LIKE 2.7"/>
    <property type="match status" value="1"/>
</dbReference>
<reference evidence="6 7" key="1">
    <citation type="submission" date="2024-01" db="EMBL/GenBank/DDBJ databases">
        <title>Genome assemblies of Stephania.</title>
        <authorList>
            <person name="Yang L."/>
        </authorList>
    </citation>
    <scope>NUCLEOTIDE SEQUENCE [LARGE SCALE GENOMIC DNA]</scope>
    <source>
        <strain evidence="6">YNDBR</strain>
        <tissue evidence="6">Leaf</tissue>
    </source>
</reference>
<feature type="compositionally biased region" description="Pro residues" evidence="3">
    <location>
        <begin position="13"/>
        <end position="26"/>
    </location>
</feature>
<evidence type="ECO:0000313" key="7">
    <source>
        <dbReference type="Proteomes" id="UP001420932"/>
    </source>
</evidence>
<keyword evidence="4" id="KW-0812">Transmembrane</keyword>
<sequence length="402" mass="45354">MTALQASLLHRPLPIPHFPSPNPSRPSLPNLTFPNSSKPRVWRIRSCNHRRRLCARAMVSENASSSFLDDNSGSSDVENKEIFDFDEKFDGEGSVEATEVSVLESVEGEEKGRVERVESGRVSVMVFLVGVWASVRRGFEKLAFSEWLSWWPFWRQEKRLERLIAEADANPKDAAKQSALLAELNKHSPESVIKRFEQRDHAIDSKGVAEYIRALVITNAIAEYLPDEQSGKASSLPALLQELKQRATGNTDEPFMNPGISEKQPLHVVMLASMKVLLLLLLLLLLVVVGDAGDEDECEPRSCGDLRNISYPFRLKGDPRINCGLADYELACENNRAILYLYHGSYYVLSISYNNYSMRVVDTGLQPHNCSSLPRHSLAPYNFTYHLDPYGLHDPLHHFLFS</sequence>
<gene>
    <name evidence="6" type="ORF">Syun_013369</name>
</gene>
<organism evidence="6 7">
    <name type="scientific">Stephania yunnanensis</name>
    <dbReference type="NCBI Taxonomy" id="152371"/>
    <lineage>
        <taxon>Eukaryota</taxon>
        <taxon>Viridiplantae</taxon>
        <taxon>Streptophyta</taxon>
        <taxon>Embryophyta</taxon>
        <taxon>Tracheophyta</taxon>
        <taxon>Spermatophyta</taxon>
        <taxon>Magnoliopsida</taxon>
        <taxon>Ranunculales</taxon>
        <taxon>Menispermaceae</taxon>
        <taxon>Menispermoideae</taxon>
        <taxon>Cissampelideae</taxon>
        <taxon>Stephania</taxon>
    </lineage>
</organism>
<feature type="region of interest" description="Disordered" evidence="3">
    <location>
        <begin position="12"/>
        <end position="32"/>
    </location>
</feature>
<dbReference type="Pfam" id="PF13947">
    <property type="entry name" value="GUB_WAK_bind"/>
    <property type="match status" value="1"/>
</dbReference>
<dbReference type="GO" id="GO:0016020">
    <property type="term" value="C:membrane"/>
    <property type="evidence" value="ECO:0007669"/>
    <property type="project" value="UniProtKB-SubCell"/>
</dbReference>
<evidence type="ECO:0000256" key="2">
    <source>
        <dbReference type="ARBA" id="ARBA00022729"/>
    </source>
</evidence>
<evidence type="ECO:0000313" key="6">
    <source>
        <dbReference type="EMBL" id="KAK9143969.1"/>
    </source>
</evidence>
<comment type="caution">
    <text evidence="6">The sequence shown here is derived from an EMBL/GenBank/DDBJ whole genome shotgun (WGS) entry which is preliminary data.</text>
</comment>
<evidence type="ECO:0000259" key="5">
    <source>
        <dbReference type="Pfam" id="PF13947"/>
    </source>
</evidence>
<name>A0AAP0K1Y7_9MAGN</name>
<dbReference type="Proteomes" id="UP001420932">
    <property type="component" value="Unassembled WGS sequence"/>
</dbReference>
<keyword evidence="7" id="KW-1185">Reference proteome</keyword>
<evidence type="ECO:0000256" key="3">
    <source>
        <dbReference type="SAM" id="MobiDB-lite"/>
    </source>
</evidence>
<comment type="subcellular location">
    <subcellularLocation>
        <location evidence="1">Membrane</location>
        <topology evidence="1">Single-pass membrane protein</topology>
    </subcellularLocation>
</comment>
<dbReference type="AlphaFoldDB" id="A0AAP0K1Y7"/>
<keyword evidence="2" id="KW-0732">Signal</keyword>
<dbReference type="PANTHER" id="PTHR33138">
    <property type="entry name" value="OS01G0690200 PROTEIN"/>
    <property type="match status" value="1"/>
</dbReference>
<feature type="transmembrane region" description="Helical" evidence="4">
    <location>
        <begin position="266"/>
        <end position="289"/>
    </location>
</feature>
<dbReference type="InterPro" id="IPR025287">
    <property type="entry name" value="WAK_GUB"/>
</dbReference>
<keyword evidence="4" id="KW-0472">Membrane</keyword>